<dbReference type="Proteomes" id="UP001583186">
    <property type="component" value="Unassembled WGS sequence"/>
</dbReference>
<feature type="compositionally biased region" description="Acidic residues" evidence="1">
    <location>
        <begin position="916"/>
        <end position="936"/>
    </location>
</feature>
<dbReference type="EMBL" id="JAWCUI010000023">
    <property type="protein sequence ID" value="KAL1896329.1"/>
    <property type="molecule type" value="Genomic_DNA"/>
</dbReference>
<accession>A0ABR3Z9Y4</accession>
<evidence type="ECO:0000313" key="3">
    <source>
        <dbReference type="Proteomes" id="UP001583186"/>
    </source>
</evidence>
<feature type="region of interest" description="Disordered" evidence="1">
    <location>
        <begin position="1"/>
        <end position="65"/>
    </location>
</feature>
<feature type="compositionally biased region" description="Polar residues" evidence="1">
    <location>
        <begin position="598"/>
        <end position="633"/>
    </location>
</feature>
<comment type="caution">
    <text evidence="2">The sequence shown here is derived from an EMBL/GenBank/DDBJ whole genome shotgun (WGS) entry which is preliminary data.</text>
</comment>
<evidence type="ECO:0000313" key="2">
    <source>
        <dbReference type="EMBL" id="KAL1896329.1"/>
    </source>
</evidence>
<protein>
    <submittedName>
        <fullName evidence="2">Uncharacterized protein</fullName>
    </submittedName>
</protein>
<sequence length="1050" mass="116284">MAHFAFTPDTVESTSTPASDAPSASSPITPRDTHPGYSPGAIYSRSTGQPSPSARSIHSLHSAAETSSGKRRLGLLEYPTTHEDLQFCRDARERFKVLVRDNPSATPVDLEQAALSSLDQLRTIFDDMCHIPPPECVFYQWSYRQSHGADAETSGADVFHLLNSHCYMFDFDPQDNNTAFPIPDRDQVMAVLSLVGCHLTSLMLAFGLRRGLRRTSTEGREIFWMIYNTLMDLASNVFEDFLRAQPFLDRSVQLMSTVRAQRGATGALAYSGVFPTRAEVSYAMEIYATETRQAAEKAGAGLSPAATEASPLSFAMHRLDRLFQGIQSPAENSVATEQPQPQPQQFLEPSPMLLAQNFVGVSEPVYPVNTFPLSAPPHPSQQQSSARTNQDDADVQEDHMNPTNAPMMTARILRRPPTTCPAFTPVEVTIRPYSPYPMCDTPSSVNGPVLPDGGVPLESTTVDDTRPSGLHTSSPQPVSEADKDAPQPPTPPANSVGTTLEEPTANLGQQQAQRRVPPLAAINCNDVTELLQEENVLHEKFIDFVARFHDNVSETGARSLEKLVLQHLDLVYHRQQQQCRRELAARLRVYRRTPYYSHDQQQSTSNDTNRSTILGGLHQTSRRSTTTCNQDGTVDSRHSEGEGYVYMDISSTDNPTSHAGRDFGNVFDAPPAPDPYAHRIHNQQGRLLEQSRQTYRQDTSPPQVPPPPPPYEPASQRLQPTIGPPIPYNLALPSLDQADIIAPQPLRPTLPALVIPPPVAIPRTLVGPHLRGGARNEGYATLLEALNSLPPAPLAEQNEMVRQQYERYHQQQQYQLELQRQSQKQDSIMQAYQEQKLQHQRQILAQQALIQREQLAQLEYMQHQHQIHLLKSLHTHVVQQVEAQRRSGRESVPTPNHSPTEDGDEDAGFNAYTSCVDDESDAASNTCDDDQEEDDYPSVPILSLGYEDDHDVSYIPAFVRSRSVDNSSSGHRPENLDPPQYTVSRNQPLFGDLTGLPPSPATTSSSASSASPLRTAMTNARNGFENHEHRDTVGHNTAAHDADDDAILYN</sequence>
<keyword evidence="3" id="KW-1185">Reference proteome</keyword>
<feature type="region of interest" description="Disordered" evidence="1">
    <location>
        <begin position="370"/>
        <end position="404"/>
    </location>
</feature>
<feature type="region of interest" description="Disordered" evidence="1">
    <location>
        <begin position="693"/>
        <end position="716"/>
    </location>
</feature>
<feature type="compositionally biased region" description="Basic and acidic residues" evidence="1">
    <location>
        <begin position="1026"/>
        <end position="1041"/>
    </location>
</feature>
<feature type="region of interest" description="Disordered" evidence="1">
    <location>
        <begin position="444"/>
        <end position="500"/>
    </location>
</feature>
<feature type="compositionally biased region" description="Low complexity" evidence="1">
    <location>
        <begin position="1001"/>
        <end position="1012"/>
    </location>
</feature>
<proteinExistence type="predicted"/>
<feature type="region of interest" description="Disordered" evidence="1">
    <location>
        <begin position="595"/>
        <end position="678"/>
    </location>
</feature>
<evidence type="ECO:0000256" key="1">
    <source>
        <dbReference type="SAM" id="MobiDB-lite"/>
    </source>
</evidence>
<feature type="compositionally biased region" description="Polar residues" evidence="1">
    <location>
        <begin position="44"/>
        <end position="56"/>
    </location>
</feature>
<feature type="region of interest" description="Disordered" evidence="1">
    <location>
        <begin position="1026"/>
        <end position="1050"/>
    </location>
</feature>
<feature type="compositionally biased region" description="Low complexity" evidence="1">
    <location>
        <begin position="13"/>
        <end position="30"/>
    </location>
</feature>
<name>A0ABR3Z9Y4_9PEZI</name>
<feature type="region of interest" description="Disordered" evidence="1">
    <location>
        <begin position="878"/>
        <end position="943"/>
    </location>
</feature>
<feature type="compositionally biased region" description="Pro residues" evidence="1">
    <location>
        <begin position="702"/>
        <end position="712"/>
    </location>
</feature>
<feature type="region of interest" description="Disordered" evidence="1">
    <location>
        <begin position="963"/>
        <end position="1013"/>
    </location>
</feature>
<reference evidence="2 3" key="1">
    <citation type="journal article" date="2024" name="IMA Fungus">
        <title>IMA Genome - F19 : A genome assembly and annotation guide to empower mycologists, including annotated draft genome sequences of Ceratocystis pirilliformis, Diaporthe australafricana, Fusarium ophioides, Paecilomyces lecythidis, and Sporothrix stenoceras.</title>
        <authorList>
            <person name="Aylward J."/>
            <person name="Wilson A.M."/>
            <person name="Visagie C.M."/>
            <person name="Spraker J."/>
            <person name="Barnes I."/>
            <person name="Buitendag C."/>
            <person name="Ceriani C."/>
            <person name="Del Mar Angel L."/>
            <person name="du Plessis D."/>
            <person name="Fuchs T."/>
            <person name="Gasser K."/>
            <person name="Kramer D."/>
            <person name="Li W."/>
            <person name="Munsamy K."/>
            <person name="Piso A."/>
            <person name="Price J.L."/>
            <person name="Sonnekus B."/>
            <person name="Thomas C."/>
            <person name="van der Nest A."/>
            <person name="van Dijk A."/>
            <person name="van Heerden A."/>
            <person name="van Vuuren N."/>
            <person name="Yilmaz N."/>
            <person name="Duong T.A."/>
            <person name="van der Merwe N.A."/>
            <person name="Wingfield M.J."/>
            <person name="Wingfield B.D."/>
        </authorList>
    </citation>
    <scope>NUCLEOTIDE SEQUENCE [LARGE SCALE GENOMIC DNA]</scope>
    <source>
        <strain evidence="2 3">CMW 5346</strain>
    </source>
</reference>
<organism evidence="2 3">
    <name type="scientific">Sporothrix stenoceras</name>
    <dbReference type="NCBI Taxonomy" id="5173"/>
    <lineage>
        <taxon>Eukaryota</taxon>
        <taxon>Fungi</taxon>
        <taxon>Dikarya</taxon>
        <taxon>Ascomycota</taxon>
        <taxon>Pezizomycotina</taxon>
        <taxon>Sordariomycetes</taxon>
        <taxon>Sordariomycetidae</taxon>
        <taxon>Ophiostomatales</taxon>
        <taxon>Ophiostomataceae</taxon>
        <taxon>Sporothrix</taxon>
    </lineage>
</organism>
<gene>
    <name evidence="2" type="ORF">Sste5346_004713</name>
</gene>